<keyword evidence="2" id="KW-1185">Reference proteome</keyword>
<name>A0ABX9VZ77_9GAMM</name>
<evidence type="ECO:0008006" key="3">
    <source>
        <dbReference type="Google" id="ProtNLM"/>
    </source>
</evidence>
<gene>
    <name evidence="1" type="ORF">D0911_15180</name>
</gene>
<accession>A0ABX9VZ77</accession>
<reference evidence="1 2" key="1">
    <citation type="submission" date="2018-10" db="EMBL/GenBank/DDBJ databases">
        <title>Draft genome sequence of Zhongshania sp. DSW25-10.</title>
        <authorList>
            <person name="Oh J."/>
        </authorList>
    </citation>
    <scope>NUCLEOTIDE SEQUENCE [LARGE SCALE GENOMIC DNA]</scope>
    <source>
        <strain evidence="1 2">DSW25-10</strain>
    </source>
</reference>
<dbReference type="EMBL" id="RHGB01000019">
    <property type="protein sequence ID" value="RNL59680.1"/>
    <property type="molecule type" value="Genomic_DNA"/>
</dbReference>
<dbReference type="Proteomes" id="UP000274695">
    <property type="component" value="Unassembled WGS sequence"/>
</dbReference>
<sequence length="297" mass="33136">MRNVSAEIRVLLMIDQTTIASCLSYFLKIGCSSSQIENADQISSGWDQFDDAFGRFSPGTVSVFGNHSRGGGNELLLNIASNLVLEKSLPVLYISIRKYKLSVRQRIASAKLSIDRKYVQGLEDDFDTNIFDLYSKLQKEPFTILERGIMTPDDLISLFDSQSLRDKKFSCIFIEGGEDIVSQWSYLLGASAPAFLLSFFKYIAIRYKSPVLTTWELEENDGSCFDLSYSRDIVKFADKIFTLNSDTNYIDHGASDLRGLRKGVLVVNLLASANGIGHAIFNFDAPCCAISELSRIS</sequence>
<protein>
    <recommendedName>
        <fullName evidence="3">SF4 helicase domain-containing protein</fullName>
    </recommendedName>
</protein>
<organism evidence="1 2">
    <name type="scientific">Zhongshania marina</name>
    <dbReference type="NCBI Taxonomy" id="2304603"/>
    <lineage>
        <taxon>Bacteria</taxon>
        <taxon>Pseudomonadati</taxon>
        <taxon>Pseudomonadota</taxon>
        <taxon>Gammaproteobacteria</taxon>
        <taxon>Cellvibrionales</taxon>
        <taxon>Spongiibacteraceae</taxon>
        <taxon>Zhongshania</taxon>
    </lineage>
</organism>
<evidence type="ECO:0000313" key="1">
    <source>
        <dbReference type="EMBL" id="RNL59680.1"/>
    </source>
</evidence>
<proteinExistence type="predicted"/>
<evidence type="ECO:0000313" key="2">
    <source>
        <dbReference type="Proteomes" id="UP000274695"/>
    </source>
</evidence>
<dbReference type="InterPro" id="IPR027417">
    <property type="entry name" value="P-loop_NTPase"/>
</dbReference>
<comment type="caution">
    <text evidence="1">The sequence shown here is derived from an EMBL/GenBank/DDBJ whole genome shotgun (WGS) entry which is preliminary data.</text>
</comment>
<dbReference type="Gene3D" id="3.40.50.300">
    <property type="entry name" value="P-loop containing nucleotide triphosphate hydrolases"/>
    <property type="match status" value="1"/>
</dbReference>